<reference evidence="3 4" key="1">
    <citation type="journal article" date="2016" name="Nat. Commun.">
        <title>Thousands of microbial genomes shed light on interconnected biogeochemical processes in an aquifer system.</title>
        <authorList>
            <person name="Anantharaman K."/>
            <person name="Brown C.T."/>
            <person name="Hug L.A."/>
            <person name="Sharon I."/>
            <person name="Castelle C.J."/>
            <person name="Probst A.J."/>
            <person name="Thomas B.C."/>
            <person name="Singh A."/>
            <person name="Wilkins M.J."/>
            <person name="Karaoz U."/>
            <person name="Brodie E.L."/>
            <person name="Williams K.H."/>
            <person name="Hubbard S.S."/>
            <person name="Banfield J.F."/>
        </authorList>
    </citation>
    <scope>NUCLEOTIDE SEQUENCE [LARGE SCALE GENOMIC DNA]</scope>
</reference>
<comment type="caution">
    <text evidence="3">The sequence shown here is derived from an EMBL/GenBank/DDBJ whole genome shotgun (WGS) entry which is preliminary data.</text>
</comment>
<dbReference type="STRING" id="1798657.A2648_01160"/>
<evidence type="ECO:0000256" key="1">
    <source>
        <dbReference type="ARBA" id="ARBA00008007"/>
    </source>
</evidence>
<name>A0A1G2CSG9_9BACT</name>
<evidence type="ECO:0000313" key="4">
    <source>
        <dbReference type="Proteomes" id="UP000178841"/>
    </source>
</evidence>
<evidence type="ECO:0000313" key="3">
    <source>
        <dbReference type="EMBL" id="OGZ04177.1"/>
    </source>
</evidence>
<dbReference type="EMBL" id="MHLH01000010">
    <property type="protein sequence ID" value="OGZ04177.1"/>
    <property type="molecule type" value="Genomic_DNA"/>
</dbReference>
<feature type="domain" description="Phosphoribosyltransferase" evidence="2">
    <location>
        <begin position="148"/>
        <end position="217"/>
    </location>
</feature>
<dbReference type="PANTHER" id="PTHR47505">
    <property type="entry name" value="DNA UTILIZATION PROTEIN YHGH"/>
    <property type="match status" value="1"/>
</dbReference>
<dbReference type="SUPFAM" id="SSF53271">
    <property type="entry name" value="PRTase-like"/>
    <property type="match status" value="1"/>
</dbReference>
<dbReference type="CDD" id="cd06223">
    <property type="entry name" value="PRTases_typeI"/>
    <property type="match status" value="1"/>
</dbReference>
<sequence>MNIGIYLEKFFNFLFPKYCGKCGVEGTYLCLACLAKIPPAQFSGNSGISALFDYRDPALRKALWRLKYNGVKELAETMGKLLYEKMIYEMSEEMQFKKINDIIVVPIPLSQHKLSERGFNQVALIAEEMLKNDSEGLFSYHPNLLIKNRDTKSQMTIKNRAERLKNLSGSFSARDKNILRGAYVIVIDDITTTGATLNEAIKVLHENGAKNVRAFAVAH</sequence>
<proteinExistence type="inferred from homology"/>
<evidence type="ECO:0000259" key="2">
    <source>
        <dbReference type="Pfam" id="PF00156"/>
    </source>
</evidence>
<organism evidence="3 4">
    <name type="scientific">Candidatus Lloydbacteria bacterium RIFCSPHIGHO2_01_FULL_41_20</name>
    <dbReference type="NCBI Taxonomy" id="1798657"/>
    <lineage>
        <taxon>Bacteria</taxon>
        <taxon>Candidatus Lloydiibacteriota</taxon>
    </lineage>
</organism>
<dbReference type="Gene3D" id="3.40.50.2020">
    <property type="match status" value="1"/>
</dbReference>
<dbReference type="PANTHER" id="PTHR47505:SF1">
    <property type="entry name" value="DNA UTILIZATION PROTEIN YHGH"/>
    <property type="match status" value="1"/>
</dbReference>
<dbReference type="InterPro" id="IPR000836">
    <property type="entry name" value="PRTase_dom"/>
</dbReference>
<gene>
    <name evidence="3" type="ORF">A2648_01160</name>
</gene>
<dbReference type="Pfam" id="PF00156">
    <property type="entry name" value="Pribosyltran"/>
    <property type="match status" value="1"/>
</dbReference>
<dbReference type="InterPro" id="IPR029057">
    <property type="entry name" value="PRTase-like"/>
</dbReference>
<accession>A0A1G2CSG9</accession>
<comment type="similarity">
    <text evidence="1">Belongs to the ComF/GntX family.</text>
</comment>
<dbReference type="InterPro" id="IPR051910">
    <property type="entry name" value="ComF/GntX_DNA_util-trans"/>
</dbReference>
<protein>
    <recommendedName>
        <fullName evidence="2">Phosphoribosyltransferase domain-containing protein</fullName>
    </recommendedName>
</protein>
<dbReference type="Proteomes" id="UP000178841">
    <property type="component" value="Unassembled WGS sequence"/>
</dbReference>
<dbReference type="AlphaFoldDB" id="A0A1G2CSG9"/>